<comment type="caution">
    <text evidence="4">The sequence shown here is derived from an EMBL/GenBank/DDBJ whole genome shotgun (WGS) entry which is preliminary data.</text>
</comment>
<gene>
    <name evidence="4" type="ORF">HNP84_004883</name>
</gene>
<protein>
    <recommendedName>
        <fullName evidence="3">LysM domain-containing protein</fullName>
    </recommendedName>
</protein>
<organism evidence="4 5">
    <name type="scientific">Thermocatellispora tengchongensis</name>
    <dbReference type="NCBI Taxonomy" id="1073253"/>
    <lineage>
        <taxon>Bacteria</taxon>
        <taxon>Bacillati</taxon>
        <taxon>Actinomycetota</taxon>
        <taxon>Actinomycetes</taxon>
        <taxon>Streptosporangiales</taxon>
        <taxon>Streptosporangiaceae</taxon>
        <taxon>Thermocatellispora</taxon>
    </lineage>
</organism>
<dbReference type="Proteomes" id="UP000578449">
    <property type="component" value="Unassembled WGS sequence"/>
</dbReference>
<dbReference type="SMART" id="SM00257">
    <property type="entry name" value="LysM"/>
    <property type="match status" value="1"/>
</dbReference>
<feature type="domain" description="LysM" evidence="3">
    <location>
        <begin position="114"/>
        <end position="163"/>
    </location>
</feature>
<evidence type="ECO:0000256" key="1">
    <source>
        <dbReference type="SAM" id="MobiDB-lite"/>
    </source>
</evidence>
<dbReference type="CDD" id="cd00118">
    <property type="entry name" value="LysM"/>
    <property type="match status" value="1"/>
</dbReference>
<accession>A0A840PDA6</accession>
<feature type="transmembrane region" description="Helical" evidence="2">
    <location>
        <begin position="76"/>
        <end position="93"/>
    </location>
</feature>
<sequence>MGSGGRRTPGPRAVRAPRRGAAGGWRPGTVLTAEDLEETTVRPAPSGRPGARPSRTTLRKRRHPAPPLRLTRRGRVVLVVAVAMIALGVFWLGTRAVGIASTWHHPGSQHAGLPWVVVGQGDTLWEIADAVSPEADPAPMVRKIMNLNGLSSTVITPGMRLYVPLSQAG</sequence>
<feature type="region of interest" description="Disordered" evidence="1">
    <location>
        <begin position="1"/>
        <end position="65"/>
    </location>
</feature>
<keyword evidence="2" id="KW-0812">Transmembrane</keyword>
<dbReference type="InterPro" id="IPR036779">
    <property type="entry name" value="LysM_dom_sf"/>
</dbReference>
<feature type="compositionally biased region" description="Low complexity" evidence="1">
    <location>
        <begin position="42"/>
        <end position="55"/>
    </location>
</feature>
<name>A0A840PDA6_9ACTN</name>
<dbReference type="AlphaFoldDB" id="A0A840PDA6"/>
<dbReference type="Pfam" id="PF01476">
    <property type="entry name" value="LysM"/>
    <property type="match status" value="1"/>
</dbReference>
<keyword evidence="5" id="KW-1185">Reference proteome</keyword>
<evidence type="ECO:0000313" key="4">
    <source>
        <dbReference type="EMBL" id="MBB5135147.1"/>
    </source>
</evidence>
<proteinExistence type="predicted"/>
<dbReference type="SUPFAM" id="SSF54106">
    <property type="entry name" value="LysM domain"/>
    <property type="match status" value="1"/>
</dbReference>
<reference evidence="4 5" key="1">
    <citation type="submission" date="2020-08" db="EMBL/GenBank/DDBJ databases">
        <title>Genomic Encyclopedia of Type Strains, Phase IV (KMG-IV): sequencing the most valuable type-strain genomes for metagenomic binning, comparative biology and taxonomic classification.</title>
        <authorList>
            <person name="Goeker M."/>
        </authorList>
    </citation>
    <scope>NUCLEOTIDE SEQUENCE [LARGE SCALE GENOMIC DNA]</scope>
    <source>
        <strain evidence="4 5">DSM 45615</strain>
    </source>
</reference>
<evidence type="ECO:0000256" key="2">
    <source>
        <dbReference type="SAM" id="Phobius"/>
    </source>
</evidence>
<keyword evidence="2" id="KW-0472">Membrane</keyword>
<dbReference type="RefSeq" id="WP_185052102.1">
    <property type="nucleotide sequence ID" value="NZ_JACHGN010000010.1"/>
</dbReference>
<evidence type="ECO:0000259" key="3">
    <source>
        <dbReference type="PROSITE" id="PS51782"/>
    </source>
</evidence>
<dbReference type="EMBL" id="JACHGN010000010">
    <property type="protein sequence ID" value="MBB5135147.1"/>
    <property type="molecule type" value="Genomic_DNA"/>
</dbReference>
<dbReference type="InterPro" id="IPR018392">
    <property type="entry name" value="LysM"/>
</dbReference>
<dbReference type="PROSITE" id="PS51782">
    <property type="entry name" value="LYSM"/>
    <property type="match status" value="1"/>
</dbReference>
<evidence type="ECO:0000313" key="5">
    <source>
        <dbReference type="Proteomes" id="UP000578449"/>
    </source>
</evidence>
<keyword evidence="2" id="KW-1133">Transmembrane helix</keyword>
<dbReference type="Gene3D" id="3.10.350.10">
    <property type="entry name" value="LysM domain"/>
    <property type="match status" value="1"/>
</dbReference>